<evidence type="ECO:0000313" key="1">
    <source>
        <dbReference type="EMBL" id="GAH58494.1"/>
    </source>
</evidence>
<name>X1HXG7_9ZZZZ</name>
<comment type="caution">
    <text evidence="1">The sequence shown here is derived from an EMBL/GenBank/DDBJ whole genome shotgun (WGS) entry which is preliminary data.</text>
</comment>
<accession>X1HXG7</accession>
<dbReference type="AlphaFoldDB" id="X1HXG7"/>
<gene>
    <name evidence="1" type="ORF">S03H2_32776</name>
</gene>
<feature type="non-terminal residue" evidence="1">
    <location>
        <position position="43"/>
    </location>
</feature>
<dbReference type="EMBL" id="BARU01019925">
    <property type="protein sequence ID" value="GAH58494.1"/>
    <property type="molecule type" value="Genomic_DNA"/>
</dbReference>
<organism evidence="1">
    <name type="scientific">marine sediment metagenome</name>
    <dbReference type="NCBI Taxonomy" id="412755"/>
    <lineage>
        <taxon>unclassified sequences</taxon>
        <taxon>metagenomes</taxon>
        <taxon>ecological metagenomes</taxon>
    </lineage>
</organism>
<protein>
    <submittedName>
        <fullName evidence="1">Uncharacterized protein</fullName>
    </submittedName>
</protein>
<reference evidence="1" key="1">
    <citation type="journal article" date="2014" name="Front. Microbiol.">
        <title>High frequency of phylogenetically diverse reductive dehalogenase-homologous genes in deep subseafloor sedimentary metagenomes.</title>
        <authorList>
            <person name="Kawai M."/>
            <person name="Futagami T."/>
            <person name="Toyoda A."/>
            <person name="Takaki Y."/>
            <person name="Nishi S."/>
            <person name="Hori S."/>
            <person name="Arai W."/>
            <person name="Tsubouchi T."/>
            <person name="Morono Y."/>
            <person name="Uchiyama I."/>
            <person name="Ito T."/>
            <person name="Fujiyama A."/>
            <person name="Inagaki F."/>
            <person name="Takami H."/>
        </authorList>
    </citation>
    <scope>NUCLEOTIDE SEQUENCE</scope>
    <source>
        <strain evidence="1">Expedition CK06-06</strain>
    </source>
</reference>
<sequence>MNRLLTTILVVSLFGGVVFAEDESKPAAKPATDLCKDAVDPYE</sequence>
<proteinExistence type="predicted"/>